<feature type="transmembrane region" description="Helical" evidence="4">
    <location>
        <begin position="216"/>
        <end position="237"/>
    </location>
</feature>
<sequence>MTVLGVTAALISLDVGCGLCQVANTVMAWIHPDSRMVLWLNVLNGSFGVGTLIAPAAVALLATLSGSHDTGVKMALLLLPLLPVAFAAAALFVPSPTQPEVKTSGEEEGGGSWRRWAGAVLTMFALNGAVGAEMTSGGFLASYMTSLSHAGEIDAGERQADLVTSAFWLAFTIGRLGSGALFQVLAGAPMIVLWAQILTVCGGISTIIFVPGSVPAIWAGSILCGIGIAGLFAGFLGQLASQTTIDSKVGGLNGIGVMSGIAIWQALAAAVDPAYAMHVVACAVIMMMMAQVIMQLFVIRTKQT</sequence>
<evidence type="ECO:0000256" key="4">
    <source>
        <dbReference type="SAM" id="Phobius"/>
    </source>
</evidence>
<keyword evidence="3 4" id="KW-0472">Membrane</keyword>
<feature type="transmembrane region" description="Helical" evidence="4">
    <location>
        <begin position="191"/>
        <end position="210"/>
    </location>
</feature>
<protein>
    <recommendedName>
        <fullName evidence="6">Mfs general substrate transporter</fullName>
    </recommendedName>
</protein>
<dbReference type="SUPFAM" id="SSF103473">
    <property type="entry name" value="MFS general substrate transporter"/>
    <property type="match status" value="1"/>
</dbReference>
<evidence type="ECO:0000313" key="5">
    <source>
        <dbReference type="EMBL" id="JAC84204.1"/>
    </source>
</evidence>
<accession>A0A061SMD6</accession>
<dbReference type="PANTHER" id="PTHR23121:SF9">
    <property type="entry name" value="SODIUM-DEPENDENT GLUCOSE TRANSPORTER 1"/>
    <property type="match status" value="1"/>
</dbReference>
<feature type="transmembrane region" description="Helical" evidence="4">
    <location>
        <begin position="74"/>
        <end position="93"/>
    </location>
</feature>
<dbReference type="Gene3D" id="1.20.1250.20">
    <property type="entry name" value="MFS general substrate transporter like domains"/>
    <property type="match status" value="1"/>
</dbReference>
<name>A0A061SMD6_9CHLO</name>
<evidence type="ECO:0000256" key="2">
    <source>
        <dbReference type="ARBA" id="ARBA00022989"/>
    </source>
</evidence>
<feature type="transmembrane region" description="Helical" evidence="4">
    <location>
        <begin position="166"/>
        <end position="184"/>
    </location>
</feature>
<keyword evidence="1 4" id="KW-0812">Transmembrane</keyword>
<evidence type="ECO:0008006" key="6">
    <source>
        <dbReference type="Google" id="ProtNLM"/>
    </source>
</evidence>
<dbReference type="PANTHER" id="PTHR23121">
    <property type="entry name" value="SODIUM-DEPENDENT GLUCOSE TRANSPORTER 1"/>
    <property type="match status" value="1"/>
</dbReference>
<keyword evidence="2 4" id="KW-1133">Transmembrane helix</keyword>
<reference evidence="5" key="1">
    <citation type="submission" date="2014-05" db="EMBL/GenBank/DDBJ databases">
        <title>The transcriptome of the halophilic microalga Tetraselmis sp. GSL018 isolated from the Great Salt Lake, Utah.</title>
        <authorList>
            <person name="Jinkerson R.E."/>
            <person name="D'Adamo S."/>
            <person name="Posewitz M.C."/>
        </authorList>
    </citation>
    <scope>NUCLEOTIDE SEQUENCE</scope>
    <source>
        <strain evidence="5">GSL018</strain>
    </source>
</reference>
<feature type="transmembrane region" description="Helical" evidence="4">
    <location>
        <begin position="275"/>
        <end position="299"/>
    </location>
</feature>
<dbReference type="InterPro" id="IPR036259">
    <property type="entry name" value="MFS_trans_sf"/>
</dbReference>
<dbReference type="EMBL" id="GBEZ01000698">
    <property type="protein sequence ID" value="JAC84204.1"/>
    <property type="molecule type" value="Transcribed_RNA"/>
</dbReference>
<dbReference type="AlphaFoldDB" id="A0A061SMD6"/>
<gene>
    <name evidence="5" type="ORF">TSPGSL018_1552</name>
</gene>
<proteinExistence type="predicted"/>
<organism evidence="5">
    <name type="scientific">Tetraselmis sp. GSL018</name>
    <dbReference type="NCBI Taxonomy" id="582737"/>
    <lineage>
        <taxon>Eukaryota</taxon>
        <taxon>Viridiplantae</taxon>
        <taxon>Chlorophyta</taxon>
        <taxon>core chlorophytes</taxon>
        <taxon>Chlorodendrophyceae</taxon>
        <taxon>Chlorodendrales</taxon>
        <taxon>Chlorodendraceae</taxon>
        <taxon>Tetraselmis</taxon>
    </lineage>
</organism>
<evidence type="ECO:0000256" key="3">
    <source>
        <dbReference type="ARBA" id="ARBA00023136"/>
    </source>
</evidence>
<feature type="transmembrane region" description="Helical" evidence="4">
    <location>
        <begin position="36"/>
        <end position="62"/>
    </location>
</feature>
<evidence type="ECO:0000256" key="1">
    <source>
        <dbReference type="ARBA" id="ARBA00022692"/>
    </source>
</evidence>
<feature type="transmembrane region" description="Helical" evidence="4">
    <location>
        <begin position="249"/>
        <end position="269"/>
    </location>
</feature>